<evidence type="ECO:0000256" key="6">
    <source>
        <dbReference type="SAM" id="Phobius"/>
    </source>
</evidence>
<dbReference type="EMBL" id="PFMP01000044">
    <property type="protein sequence ID" value="PIZ10368.1"/>
    <property type="molecule type" value="Genomic_DNA"/>
</dbReference>
<dbReference type="Proteomes" id="UP000230105">
    <property type="component" value="Unassembled WGS sequence"/>
</dbReference>
<evidence type="ECO:0008006" key="9">
    <source>
        <dbReference type="Google" id="ProtNLM"/>
    </source>
</evidence>
<dbReference type="NCBIfam" id="TIGR02532">
    <property type="entry name" value="IV_pilin_GFxxxE"/>
    <property type="match status" value="1"/>
</dbReference>
<dbReference type="GO" id="GO:0015627">
    <property type="term" value="C:type II protein secretion system complex"/>
    <property type="evidence" value="ECO:0007669"/>
    <property type="project" value="InterPro"/>
</dbReference>
<comment type="subcellular location">
    <subcellularLocation>
        <location evidence="1">Membrane</location>
        <topology evidence="1">Single-pass membrane protein</topology>
    </subcellularLocation>
</comment>
<dbReference type="PRINTS" id="PR00813">
    <property type="entry name" value="BCTERIALGSPG"/>
</dbReference>
<dbReference type="InterPro" id="IPR045584">
    <property type="entry name" value="Pilin-like"/>
</dbReference>
<keyword evidence="4 6" id="KW-1133">Transmembrane helix</keyword>
<dbReference type="GO" id="GO:0016020">
    <property type="term" value="C:membrane"/>
    <property type="evidence" value="ECO:0007669"/>
    <property type="project" value="UniProtKB-SubCell"/>
</dbReference>
<dbReference type="Gene3D" id="3.30.700.10">
    <property type="entry name" value="Glycoprotein, Type 4 Pilin"/>
    <property type="match status" value="1"/>
</dbReference>
<dbReference type="SUPFAM" id="SSF54523">
    <property type="entry name" value="Pili subunits"/>
    <property type="match status" value="1"/>
</dbReference>
<evidence type="ECO:0000256" key="5">
    <source>
        <dbReference type="ARBA" id="ARBA00023136"/>
    </source>
</evidence>
<dbReference type="InterPro" id="IPR012902">
    <property type="entry name" value="N_methyl_site"/>
</dbReference>
<dbReference type="InterPro" id="IPR000983">
    <property type="entry name" value="Bac_GSPG_pilin"/>
</dbReference>
<gene>
    <name evidence="7" type="ORF">COY54_01685</name>
</gene>
<evidence type="ECO:0000256" key="3">
    <source>
        <dbReference type="ARBA" id="ARBA00022692"/>
    </source>
</evidence>
<sequence length="91" mass="10229">MKSSARLKFFTLIELLIVISIIGIIISISFVSFSNVRQKGRDTKRIADIKLIQKSLEDYYRDEGSYPATLTPGQSLIGSSSNTIYMQIIPQ</sequence>
<dbReference type="PANTHER" id="PTHR30093:SF44">
    <property type="entry name" value="TYPE II SECRETION SYSTEM CORE PROTEIN G"/>
    <property type="match status" value="1"/>
</dbReference>
<feature type="transmembrane region" description="Helical" evidence="6">
    <location>
        <begin position="12"/>
        <end position="36"/>
    </location>
</feature>
<protein>
    <recommendedName>
        <fullName evidence="9">Type II secretion system protein GspG C-terminal domain-containing protein</fullName>
    </recommendedName>
</protein>
<proteinExistence type="predicted"/>
<keyword evidence="2" id="KW-0488">Methylation</keyword>
<evidence type="ECO:0000313" key="7">
    <source>
        <dbReference type="EMBL" id="PIZ10368.1"/>
    </source>
</evidence>
<evidence type="ECO:0000256" key="2">
    <source>
        <dbReference type="ARBA" id="ARBA00022481"/>
    </source>
</evidence>
<reference evidence="8" key="1">
    <citation type="submission" date="2017-09" db="EMBL/GenBank/DDBJ databases">
        <title>Depth-based differentiation of microbial function through sediment-hosted aquifers and enrichment of novel symbionts in the deep terrestrial subsurface.</title>
        <authorList>
            <person name="Probst A.J."/>
            <person name="Ladd B."/>
            <person name="Jarett J.K."/>
            <person name="Geller-Mcgrath D.E."/>
            <person name="Sieber C.M.K."/>
            <person name="Emerson J.B."/>
            <person name="Anantharaman K."/>
            <person name="Thomas B.C."/>
            <person name="Malmstrom R."/>
            <person name="Stieglmeier M."/>
            <person name="Klingl A."/>
            <person name="Woyke T."/>
            <person name="Ryan C.M."/>
            <person name="Banfield J.F."/>
        </authorList>
    </citation>
    <scope>NUCLEOTIDE SEQUENCE [LARGE SCALE GENOMIC DNA]</scope>
</reference>
<accession>A0A2M7RXM5</accession>
<feature type="non-terminal residue" evidence="7">
    <location>
        <position position="91"/>
    </location>
</feature>
<keyword evidence="5 6" id="KW-0472">Membrane</keyword>
<dbReference type="PANTHER" id="PTHR30093">
    <property type="entry name" value="GENERAL SECRETION PATHWAY PROTEIN G"/>
    <property type="match status" value="1"/>
</dbReference>
<evidence type="ECO:0000256" key="1">
    <source>
        <dbReference type="ARBA" id="ARBA00004167"/>
    </source>
</evidence>
<evidence type="ECO:0000313" key="8">
    <source>
        <dbReference type="Proteomes" id="UP000230105"/>
    </source>
</evidence>
<name>A0A2M7RXM5_9BACT</name>
<evidence type="ECO:0000256" key="4">
    <source>
        <dbReference type="ARBA" id="ARBA00022989"/>
    </source>
</evidence>
<comment type="caution">
    <text evidence="7">The sequence shown here is derived from an EMBL/GenBank/DDBJ whole genome shotgun (WGS) entry which is preliminary data.</text>
</comment>
<dbReference type="GO" id="GO:0015628">
    <property type="term" value="P:protein secretion by the type II secretion system"/>
    <property type="evidence" value="ECO:0007669"/>
    <property type="project" value="InterPro"/>
</dbReference>
<dbReference type="Pfam" id="PF07963">
    <property type="entry name" value="N_methyl"/>
    <property type="match status" value="1"/>
</dbReference>
<keyword evidence="3 6" id="KW-0812">Transmembrane</keyword>
<dbReference type="AlphaFoldDB" id="A0A2M7RXM5"/>
<organism evidence="7 8">
    <name type="scientific">Candidatus Falkowbacteria bacterium CG_4_10_14_0_8_um_filter_41_36</name>
    <dbReference type="NCBI Taxonomy" id="1974556"/>
    <lineage>
        <taxon>Bacteria</taxon>
        <taxon>Candidatus Falkowiibacteriota</taxon>
    </lineage>
</organism>